<feature type="transmembrane region" description="Helical" evidence="8">
    <location>
        <begin position="133"/>
        <end position="154"/>
    </location>
</feature>
<evidence type="ECO:0000256" key="5">
    <source>
        <dbReference type="ARBA" id="ARBA00022989"/>
    </source>
</evidence>
<dbReference type="InterPro" id="IPR050586">
    <property type="entry name" value="CPA3_Na-H_Antiporter_D"/>
</dbReference>
<dbReference type="EMBL" id="FRAE01000026">
    <property type="protein sequence ID" value="SHK00244.1"/>
    <property type="molecule type" value="Genomic_DNA"/>
</dbReference>
<keyword evidence="3" id="KW-1003">Cell membrane</keyword>
<evidence type="ECO:0000259" key="9">
    <source>
        <dbReference type="Pfam" id="PF00361"/>
    </source>
</evidence>
<name>A0A1M6NX90_9FIRM</name>
<reference evidence="11" key="1">
    <citation type="submission" date="2016-11" db="EMBL/GenBank/DDBJ databases">
        <authorList>
            <person name="Varghese N."/>
            <person name="Submissions S."/>
        </authorList>
    </citation>
    <scope>NUCLEOTIDE SEQUENCE [LARGE SCALE GENOMIC DNA]</scope>
    <source>
        <strain evidence="11">DSM 15518</strain>
    </source>
</reference>
<keyword evidence="6 8" id="KW-0472">Membrane</keyword>
<dbReference type="GO" id="GO:0005886">
    <property type="term" value="C:plasma membrane"/>
    <property type="evidence" value="ECO:0007669"/>
    <property type="project" value="UniProtKB-SubCell"/>
</dbReference>
<feature type="transmembrane region" description="Helical" evidence="8">
    <location>
        <begin position="207"/>
        <end position="228"/>
    </location>
</feature>
<gene>
    <name evidence="10" type="ORF">SAMN02744037_01398</name>
</gene>
<dbReference type="Proteomes" id="UP000242497">
    <property type="component" value="Unassembled WGS sequence"/>
</dbReference>
<feature type="transmembrane region" description="Helical" evidence="8">
    <location>
        <begin position="374"/>
        <end position="394"/>
    </location>
</feature>
<evidence type="ECO:0000313" key="11">
    <source>
        <dbReference type="Proteomes" id="UP000242497"/>
    </source>
</evidence>
<dbReference type="STRING" id="1123349.SAMN02744037_01398"/>
<dbReference type="OrthoDB" id="1745654at2"/>
<dbReference type="PRINTS" id="PR01434">
    <property type="entry name" value="NADHDHGNASE5"/>
</dbReference>
<evidence type="ECO:0000256" key="8">
    <source>
        <dbReference type="SAM" id="Phobius"/>
    </source>
</evidence>
<dbReference type="PANTHER" id="PTHR42703">
    <property type="entry name" value="NADH DEHYDROGENASE"/>
    <property type="match status" value="1"/>
</dbReference>
<feature type="domain" description="NADH:quinone oxidoreductase/Mrp antiporter transmembrane" evidence="9">
    <location>
        <begin position="131"/>
        <end position="425"/>
    </location>
</feature>
<evidence type="ECO:0000256" key="3">
    <source>
        <dbReference type="ARBA" id="ARBA00022475"/>
    </source>
</evidence>
<organism evidence="10 11">
    <name type="scientific">Tepidibacter formicigenes DSM 15518</name>
    <dbReference type="NCBI Taxonomy" id="1123349"/>
    <lineage>
        <taxon>Bacteria</taxon>
        <taxon>Bacillati</taxon>
        <taxon>Bacillota</taxon>
        <taxon>Clostridia</taxon>
        <taxon>Peptostreptococcales</taxon>
        <taxon>Peptostreptococcaceae</taxon>
        <taxon>Tepidibacter</taxon>
    </lineage>
</organism>
<evidence type="ECO:0000256" key="6">
    <source>
        <dbReference type="ARBA" id="ARBA00023136"/>
    </source>
</evidence>
<proteinExistence type="inferred from homology"/>
<protein>
    <submittedName>
        <fullName evidence="10">Multisubunit sodium/proton antiporter, MrpD subunit</fullName>
    </submittedName>
</protein>
<keyword evidence="11" id="KW-1185">Reference proteome</keyword>
<feature type="transmembrane region" description="Helical" evidence="8">
    <location>
        <begin position="459"/>
        <end position="484"/>
    </location>
</feature>
<feature type="transmembrane region" description="Helical" evidence="8">
    <location>
        <begin position="110"/>
        <end position="127"/>
    </location>
</feature>
<feature type="transmembrane region" description="Helical" evidence="8">
    <location>
        <begin position="249"/>
        <end position="275"/>
    </location>
</feature>
<comment type="subcellular location">
    <subcellularLocation>
        <location evidence="1">Cell membrane</location>
        <topology evidence="1">Multi-pass membrane protein</topology>
    </subcellularLocation>
    <subcellularLocation>
        <location evidence="7">Membrane</location>
        <topology evidence="7">Multi-pass membrane protein</topology>
    </subcellularLocation>
</comment>
<evidence type="ECO:0000256" key="1">
    <source>
        <dbReference type="ARBA" id="ARBA00004651"/>
    </source>
</evidence>
<dbReference type="PANTHER" id="PTHR42703:SF1">
    <property type="entry name" value="NA(+)_H(+) ANTIPORTER SUBUNIT D1"/>
    <property type="match status" value="1"/>
</dbReference>
<evidence type="ECO:0000256" key="4">
    <source>
        <dbReference type="ARBA" id="ARBA00022692"/>
    </source>
</evidence>
<keyword evidence="4 7" id="KW-0812">Transmembrane</keyword>
<feature type="transmembrane region" description="Helical" evidence="8">
    <location>
        <begin position="308"/>
        <end position="326"/>
    </location>
</feature>
<dbReference type="AlphaFoldDB" id="A0A1M6NX90"/>
<feature type="transmembrane region" description="Helical" evidence="8">
    <location>
        <begin position="281"/>
        <end position="301"/>
    </location>
</feature>
<comment type="similarity">
    <text evidence="2">Belongs to the CPA3 antiporters (TC 2.A.63) subunit D family.</text>
</comment>
<sequence length="491" mass="54120">MVVKSFPLIITLMLFISSFFMPLIKNKSTIKAISLLTTFVSSILSFFTFLYVKVNGEFKYKIGHFEAPWGIEFNIGIIETIMSILFTMVCFFVIWYSIYNIENDITEKKVPLYYLLINVLLASLLGMNFTNDIFNAFVFIEVSTLASCGIIIVKDNKETVKATIKYIVLSSLGSGLILMGIAFLYSITGNLNMDFIHSELIKIWMSYKRITLISIGFFTIGLGIKGAMFPLHVWLPDAHSSSPTSSSAILSSLVVKGAVLLLIKVLYRVFGIIIISNIPVLNLILLLGSAGMIMGSVLAIFQKNVKRVIAYSSVAQMGYIFFGIGLGNKLGLAISIFHIIGHGFIKSALFLSVGSMMQKTGKKVSELRGVGKEMPITLGLFTLGALSMVGIPILPGFLSKWNFAIASIQSGKVYLLSIILISSLLNVVYYFPIVINGYFGNENLEGKVYMSKEKSIFELMPIISLMTGMILLGIGSNSIINMILTACEKIM</sequence>
<feature type="transmembrane region" description="Helical" evidence="8">
    <location>
        <begin position="414"/>
        <end position="439"/>
    </location>
</feature>
<feature type="transmembrane region" description="Helical" evidence="8">
    <location>
        <begin position="166"/>
        <end position="187"/>
    </location>
</feature>
<feature type="transmembrane region" description="Helical" evidence="8">
    <location>
        <begin position="33"/>
        <end position="53"/>
    </location>
</feature>
<feature type="transmembrane region" description="Helical" evidence="8">
    <location>
        <begin position="6"/>
        <end position="24"/>
    </location>
</feature>
<dbReference type="Pfam" id="PF00361">
    <property type="entry name" value="Proton_antipo_M"/>
    <property type="match status" value="1"/>
</dbReference>
<evidence type="ECO:0000256" key="2">
    <source>
        <dbReference type="ARBA" id="ARBA00005346"/>
    </source>
</evidence>
<dbReference type="InterPro" id="IPR001750">
    <property type="entry name" value="ND/Mrp_TM"/>
</dbReference>
<accession>A0A1M6NX90</accession>
<feature type="transmembrane region" description="Helical" evidence="8">
    <location>
        <begin position="332"/>
        <end position="353"/>
    </location>
</feature>
<evidence type="ECO:0000256" key="7">
    <source>
        <dbReference type="RuleBase" id="RU000320"/>
    </source>
</evidence>
<keyword evidence="5 8" id="KW-1133">Transmembrane helix</keyword>
<evidence type="ECO:0000313" key="10">
    <source>
        <dbReference type="EMBL" id="SHK00244.1"/>
    </source>
</evidence>
<feature type="transmembrane region" description="Helical" evidence="8">
    <location>
        <begin position="73"/>
        <end position="98"/>
    </location>
</feature>
<dbReference type="RefSeq" id="WP_072888526.1">
    <property type="nucleotide sequence ID" value="NZ_FRAE01000026.1"/>
</dbReference>